<proteinExistence type="predicted"/>
<sequence length="113" mass="12526">MSNVRVLVHLTVRAETSPGDALVIVGSTPHMGSWDASASQAKMRRVEDRSSNAWRCEFWVSANEELEYKVAIVRAFDAGAGWAVDDFNVQFEDSRPESAPSTILRTNIPWTAT</sequence>
<dbReference type="InterPro" id="IPR013784">
    <property type="entry name" value="Carb-bd-like_fold"/>
</dbReference>
<dbReference type="AlphaFoldDB" id="A0A0M0J990"/>
<gene>
    <name evidence="2" type="ORF">Ctob_001882</name>
    <name evidence="3" type="ORF">Ctob_003845</name>
</gene>
<reference evidence="2" key="1">
    <citation type="submission" date="2014-12" db="EMBL/GenBank/DDBJ databases">
        <title>Draft genome of the oleaginous, mixotrophic haptophyte, Chrysochromulina tobin.</title>
        <authorList>
            <person name="Hovde B.T."/>
            <person name="Starkenburg S.R."/>
            <person name="Cattolico R.A."/>
        </authorList>
    </citation>
    <scope>NUCLEOTIDE SEQUENCE</scope>
    <source>
        <strain evidence="2">CCMP291</strain>
    </source>
</reference>
<dbReference type="Pfam" id="PF00686">
    <property type="entry name" value="CBM_20"/>
    <property type="match status" value="1"/>
</dbReference>
<dbReference type="OrthoDB" id="6123450at2759"/>
<organism evidence="2 4">
    <name type="scientific">Chrysochromulina tobinii</name>
    <dbReference type="NCBI Taxonomy" id="1460289"/>
    <lineage>
        <taxon>Eukaryota</taxon>
        <taxon>Haptista</taxon>
        <taxon>Haptophyta</taxon>
        <taxon>Prymnesiophyceae</taxon>
        <taxon>Prymnesiales</taxon>
        <taxon>Chrysochromulinaceae</taxon>
        <taxon>Chrysochromulina</taxon>
    </lineage>
</organism>
<dbReference type="GO" id="GO:2001070">
    <property type="term" value="F:starch binding"/>
    <property type="evidence" value="ECO:0007669"/>
    <property type="project" value="InterPro"/>
</dbReference>
<evidence type="ECO:0000313" key="2">
    <source>
        <dbReference type="EMBL" id="KOO23154.1"/>
    </source>
</evidence>
<dbReference type="EMBL" id="JWZX01002823">
    <property type="protein sequence ID" value="KOO26639.1"/>
    <property type="molecule type" value="Genomic_DNA"/>
</dbReference>
<feature type="domain" description="CBM20" evidence="1">
    <location>
        <begin position="1"/>
        <end position="112"/>
    </location>
</feature>
<dbReference type="Gene3D" id="2.60.40.10">
    <property type="entry name" value="Immunoglobulins"/>
    <property type="match status" value="1"/>
</dbReference>
<dbReference type="Proteomes" id="UP000037460">
    <property type="component" value="Unassembled WGS sequence"/>
</dbReference>
<dbReference type="EMBL" id="JWZX01003216">
    <property type="protein sequence ID" value="KOO23154.1"/>
    <property type="molecule type" value="Genomic_DNA"/>
</dbReference>
<dbReference type="InterPro" id="IPR002044">
    <property type="entry name" value="CBM20"/>
</dbReference>
<name>A0A0M0J990_9EUKA</name>
<keyword evidence="4" id="KW-1185">Reference proteome</keyword>
<dbReference type="InterPro" id="IPR013783">
    <property type="entry name" value="Ig-like_fold"/>
</dbReference>
<dbReference type="PROSITE" id="PS51166">
    <property type="entry name" value="CBM20"/>
    <property type="match status" value="1"/>
</dbReference>
<evidence type="ECO:0000313" key="4">
    <source>
        <dbReference type="Proteomes" id="UP000037460"/>
    </source>
</evidence>
<protein>
    <recommendedName>
        <fullName evidence="1">CBM20 domain-containing protein</fullName>
    </recommendedName>
</protein>
<evidence type="ECO:0000313" key="3">
    <source>
        <dbReference type="EMBL" id="KOO26639.1"/>
    </source>
</evidence>
<dbReference type="SUPFAM" id="SSF49452">
    <property type="entry name" value="Starch-binding domain-like"/>
    <property type="match status" value="1"/>
</dbReference>
<comment type="caution">
    <text evidence="2">The sequence shown here is derived from an EMBL/GenBank/DDBJ whole genome shotgun (WGS) entry which is preliminary data.</text>
</comment>
<reference evidence="4" key="2">
    <citation type="journal article" date="2015" name="PLoS Genet.">
        <title>Genome Sequence and Transcriptome Analyses of Chrysochromulina tobin: Metabolic Tools for Enhanced Algal Fitness in the Prominent Order Prymnesiales (Haptophyceae).</title>
        <authorList>
            <person name="Hovde B.T."/>
            <person name="Deodato C.R."/>
            <person name="Hunsperger H.M."/>
            <person name="Ryken S.A."/>
            <person name="Yost W."/>
            <person name="Jha R.K."/>
            <person name="Patterson J."/>
            <person name="Monnat R.J. Jr."/>
            <person name="Barlow S.B."/>
            <person name="Starkenburg S.R."/>
            <person name="Cattolico R.A."/>
        </authorList>
    </citation>
    <scope>NUCLEOTIDE SEQUENCE</scope>
    <source>
        <strain evidence="4">CCMP291</strain>
    </source>
</reference>
<evidence type="ECO:0000259" key="1">
    <source>
        <dbReference type="PROSITE" id="PS51166"/>
    </source>
</evidence>
<accession>A0A0M0J990</accession>